<evidence type="ECO:0000313" key="1">
    <source>
        <dbReference type="EMBL" id="MFD1485337.1"/>
    </source>
</evidence>
<comment type="caution">
    <text evidence="1">The sequence shown here is derived from an EMBL/GenBank/DDBJ whole genome shotgun (WGS) entry which is preliminary data.</text>
</comment>
<proteinExistence type="predicted"/>
<accession>A0ABW4E7J3</accession>
<reference evidence="2" key="1">
    <citation type="journal article" date="2019" name="Int. J. Syst. Evol. Microbiol.">
        <title>The Global Catalogue of Microorganisms (GCM) 10K type strain sequencing project: providing services to taxonomists for standard genome sequencing and annotation.</title>
        <authorList>
            <consortium name="The Broad Institute Genomics Platform"/>
            <consortium name="The Broad Institute Genome Sequencing Center for Infectious Disease"/>
            <person name="Wu L."/>
            <person name="Ma J."/>
        </authorList>
    </citation>
    <scope>NUCLEOTIDE SEQUENCE [LARGE SCALE GENOMIC DNA]</scope>
    <source>
        <strain evidence="2">CCM 8903</strain>
    </source>
</reference>
<dbReference type="Proteomes" id="UP001597252">
    <property type="component" value="Unassembled WGS sequence"/>
</dbReference>
<dbReference type="RefSeq" id="WP_164508483.1">
    <property type="nucleotide sequence ID" value="NZ_JBHTON010000028.1"/>
</dbReference>
<evidence type="ECO:0000313" key="2">
    <source>
        <dbReference type="Proteomes" id="UP001597252"/>
    </source>
</evidence>
<keyword evidence="2" id="KW-1185">Reference proteome</keyword>
<dbReference type="EMBL" id="JBHTON010000028">
    <property type="protein sequence ID" value="MFD1485337.1"/>
    <property type="molecule type" value="Genomic_DNA"/>
</dbReference>
<protein>
    <submittedName>
        <fullName evidence="1">Metal homeostasis protein</fullName>
    </submittedName>
</protein>
<name>A0ABW4E7J3_9LACO</name>
<sequence>MIKSDLATAYRQLRSPNIKTRKHALRVLHDAKRRQQPMQLAKR</sequence>
<dbReference type="NCBIfam" id="NF038026">
    <property type="entry name" value="RsaX20_sORF"/>
    <property type="match status" value="1"/>
</dbReference>
<gene>
    <name evidence="1" type="ORF">ACFQ5J_08855</name>
</gene>
<dbReference type="InterPro" id="IPR049844">
    <property type="entry name" value="RsaX20-like"/>
</dbReference>
<organism evidence="1 2">
    <name type="scientific">Lacticaseibacillus baoqingensis</name>
    <dbReference type="NCBI Taxonomy" id="2486013"/>
    <lineage>
        <taxon>Bacteria</taxon>
        <taxon>Bacillati</taxon>
        <taxon>Bacillota</taxon>
        <taxon>Bacilli</taxon>
        <taxon>Lactobacillales</taxon>
        <taxon>Lactobacillaceae</taxon>
        <taxon>Lacticaseibacillus</taxon>
    </lineage>
</organism>